<dbReference type="Proteomes" id="UP000821865">
    <property type="component" value="Chromosome 9"/>
</dbReference>
<protein>
    <submittedName>
        <fullName evidence="1">Uncharacterized protein</fullName>
    </submittedName>
</protein>
<name>A0ACB8C3U8_DERSI</name>
<reference evidence="1" key="1">
    <citation type="submission" date="2020-05" db="EMBL/GenBank/DDBJ databases">
        <title>Large-scale comparative analyses of tick genomes elucidate their genetic diversity and vector capacities.</title>
        <authorList>
            <person name="Jia N."/>
            <person name="Wang J."/>
            <person name="Shi W."/>
            <person name="Du L."/>
            <person name="Sun Y."/>
            <person name="Zhan W."/>
            <person name="Jiang J."/>
            <person name="Wang Q."/>
            <person name="Zhang B."/>
            <person name="Ji P."/>
            <person name="Sakyi L.B."/>
            <person name="Cui X."/>
            <person name="Yuan T."/>
            <person name="Jiang B."/>
            <person name="Yang W."/>
            <person name="Lam T.T.-Y."/>
            <person name="Chang Q."/>
            <person name="Ding S."/>
            <person name="Wang X."/>
            <person name="Zhu J."/>
            <person name="Ruan X."/>
            <person name="Zhao L."/>
            <person name="Wei J."/>
            <person name="Que T."/>
            <person name="Du C."/>
            <person name="Cheng J."/>
            <person name="Dai P."/>
            <person name="Han X."/>
            <person name="Huang E."/>
            <person name="Gao Y."/>
            <person name="Liu J."/>
            <person name="Shao H."/>
            <person name="Ye R."/>
            <person name="Li L."/>
            <person name="Wei W."/>
            <person name="Wang X."/>
            <person name="Wang C."/>
            <person name="Yang T."/>
            <person name="Huo Q."/>
            <person name="Li W."/>
            <person name="Guo W."/>
            <person name="Chen H."/>
            <person name="Zhou L."/>
            <person name="Ni X."/>
            <person name="Tian J."/>
            <person name="Zhou Y."/>
            <person name="Sheng Y."/>
            <person name="Liu T."/>
            <person name="Pan Y."/>
            <person name="Xia L."/>
            <person name="Li J."/>
            <person name="Zhao F."/>
            <person name="Cao W."/>
        </authorList>
    </citation>
    <scope>NUCLEOTIDE SEQUENCE</scope>
    <source>
        <strain evidence="1">Dsil-2018</strain>
    </source>
</reference>
<comment type="caution">
    <text evidence="1">The sequence shown here is derived from an EMBL/GenBank/DDBJ whole genome shotgun (WGS) entry which is preliminary data.</text>
</comment>
<evidence type="ECO:0000313" key="2">
    <source>
        <dbReference type="Proteomes" id="UP000821865"/>
    </source>
</evidence>
<gene>
    <name evidence="1" type="ORF">HPB49_013253</name>
</gene>
<organism evidence="1 2">
    <name type="scientific">Dermacentor silvarum</name>
    <name type="common">Tick</name>
    <dbReference type="NCBI Taxonomy" id="543639"/>
    <lineage>
        <taxon>Eukaryota</taxon>
        <taxon>Metazoa</taxon>
        <taxon>Ecdysozoa</taxon>
        <taxon>Arthropoda</taxon>
        <taxon>Chelicerata</taxon>
        <taxon>Arachnida</taxon>
        <taxon>Acari</taxon>
        <taxon>Parasitiformes</taxon>
        <taxon>Ixodida</taxon>
        <taxon>Ixodoidea</taxon>
        <taxon>Ixodidae</taxon>
        <taxon>Rhipicephalinae</taxon>
        <taxon>Dermacentor</taxon>
    </lineage>
</organism>
<accession>A0ACB8C3U8</accession>
<sequence length="391" mass="43166">MDAASKQRFLGELFPTRLSAVVFVAYIGFFVNQGNVSVEFSKRTALFFRDDAGILVTATKNSQDRYDYNVTTVVMLTELCKLFAATLLYLRDHPFQSLLLEISKNRKVLFLYFVPALLYCFYNNLAFVNLAAFDPTTYNLLLQFRVVITGLSFQVLFKKQLTRKQWLSLLLLTAGCIVKHLGLPAKSPPTAGGKVVGLFSSLFSAHMLLLLVQVFCSCFAGVYNEFLLKDTGVNIDIMIHNVFMYIDSIVCNAAVLLVRGEAWSAFSRASVATLVNPLVIAIVVNGAICGIVTSIFLKSLNSILKTFASALDLSVMAVLCWIIFKIPVDTYTVAAIAIVSVAIYCYSQQPVVNKPKETPHCHDDDDLQRGLVNGNQRSTVVAAEKGAVMNV</sequence>
<proteinExistence type="predicted"/>
<dbReference type="EMBL" id="CM023478">
    <property type="protein sequence ID" value="KAH7933504.1"/>
    <property type="molecule type" value="Genomic_DNA"/>
</dbReference>
<keyword evidence="2" id="KW-1185">Reference proteome</keyword>
<evidence type="ECO:0000313" key="1">
    <source>
        <dbReference type="EMBL" id="KAH7933504.1"/>
    </source>
</evidence>